<accession>A0A382SJS3</accession>
<sequence length="86" mass="9950">MIDEIQRLMEHTKKDGSMNWVDGEDIEINLAGTFAADRFIVIKNASKKPWEPSCNSSKHPDYDPKPAEEFYEKWPILKKPKDSGKK</sequence>
<evidence type="ECO:0000313" key="1">
    <source>
        <dbReference type="EMBL" id="SVD09161.1"/>
    </source>
</evidence>
<gene>
    <name evidence="1" type="ORF">METZ01_LOCUS362015</name>
</gene>
<name>A0A382SJS3_9ZZZZ</name>
<reference evidence="1" key="1">
    <citation type="submission" date="2018-05" db="EMBL/GenBank/DDBJ databases">
        <authorList>
            <person name="Lanie J.A."/>
            <person name="Ng W.-L."/>
            <person name="Kazmierczak K.M."/>
            <person name="Andrzejewski T.M."/>
            <person name="Davidsen T.M."/>
            <person name="Wayne K.J."/>
            <person name="Tettelin H."/>
            <person name="Glass J.I."/>
            <person name="Rusch D."/>
            <person name="Podicherti R."/>
            <person name="Tsui H.-C.T."/>
            <person name="Winkler M.E."/>
        </authorList>
    </citation>
    <scope>NUCLEOTIDE SEQUENCE</scope>
</reference>
<dbReference type="AlphaFoldDB" id="A0A382SJS3"/>
<proteinExistence type="predicted"/>
<protein>
    <submittedName>
        <fullName evidence="1">Uncharacterized protein</fullName>
    </submittedName>
</protein>
<dbReference type="EMBL" id="UINC01129032">
    <property type="protein sequence ID" value="SVD09161.1"/>
    <property type="molecule type" value="Genomic_DNA"/>
</dbReference>
<organism evidence="1">
    <name type="scientific">marine metagenome</name>
    <dbReference type="NCBI Taxonomy" id="408172"/>
    <lineage>
        <taxon>unclassified sequences</taxon>
        <taxon>metagenomes</taxon>
        <taxon>ecological metagenomes</taxon>
    </lineage>
</organism>